<dbReference type="NCBIfam" id="TIGR02050">
    <property type="entry name" value="gshA_cyan_rel"/>
    <property type="match status" value="1"/>
</dbReference>
<evidence type="ECO:0000256" key="4">
    <source>
        <dbReference type="ARBA" id="ARBA00048819"/>
    </source>
</evidence>
<dbReference type="PANTHER" id="PTHR36510:SF1">
    <property type="entry name" value="GLUTAMATE--CYSTEINE LIGASE 2-RELATED"/>
    <property type="match status" value="1"/>
</dbReference>
<comment type="catalytic activity">
    <reaction evidence="4 5">
        <text>L-cysteine + L-glutamate + ATP = gamma-L-glutamyl-L-cysteine + ADP + phosphate + H(+)</text>
        <dbReference type="Rhea" id="RHEA:13285"/>
        <dbReference type="ChEBI" id="CHEBI:15378"/>
        <dbReference type="ChEBI" id="CHEBI:29985"/>
        <dbReference type="ChEBI" id="CHEBI:30616"/>
        <dbReference type="ChEBI" id="CHEBI:35235"/>
        <dbReference type="ChEBI" id="CHEBI:43474"/>
        <dbReference type="ChEBI" id="CHEBI:58173"/>
        <dbReference type="ChEBI" id="CHEBI:456216"/>
        <dbReference type="EC" id="6.3.2.2"/>
    </reaction>
</comment>
<reference evidence="6 7" key="1">
    <citation type="submission" date="2023-03" db="EMBL/GenBank/DDBJ databases">
        <title>Complete genome of Arcanobacterium canis strain DSM 25104 isolated in 2010 from a canine otitis externa in Germany.</title>
        <authorList>
            <person name="Borowiak M."/>
            <person name="Kreitlow A."/>
            <person name="Malorny B."/>
            <person name="Laemmler C."/>
            <person name="Prenger-Berninghoff E."/>
            <person name="Ploetz M."/>
            <person name="Abdulmawjood A."/>
        </authorList>
    </citation>
    <scope>NUCLEOTIDE SEQUENCE [LARGE SCALE GENOMIC DNA]</scope>
    <source>
        <strain evidence="6 7">DSM 25104</strain>
    </source>
</reference>
<dbReference type="EMBL" id="CP121208">
    <property type="protein sequence ID" value="WFM84136.1"/>
    <property type="molecule type" value="Genomic_DNA"/>
</dbReference>
<dbReference type="InterPro" id="IPR006336">
    <property type="entry name" value="GCS2"/>
</dbReference>
<gene>
    <name evidence="6" type="ORF">P7079_03955</name>
</gene>
<dbReference type="GO" id="GO:0004357">
    <property type="term" value="F:glutamate-cysteine ligase activity"/>
    <property type="evidence" value="ECO:0007669"/>
    <property type="project" value="UniProtKB-EC"/>
</dbReference>
<sequence>MEFAHSPRSTLGIEWELQFIDADSFALRQCADPVMTALRALDTDTSSIHREMLLNTVEFVSRPHQQVRHCVEDMCASTSVLEPVVHPMRVRLGTAGTHPFANPASQIVTDSARYAELVNRTQYWGRQMLLFGTHIHVGIEDRAKVWPLIRALLTRAYHIQALTSASPIWNAEVTGYASNRAMFFQQLPTAGIPYQFATWHEYEHYVDGMVTTGVIEQVNEVRWDIRPSPANGTIELRMCDAATNRAELGMVAALAQCLVEYFSRQYDAGDELPTLPDWFVRENKWRASRYGMEAILISDSLAKEELVAHVLAQMVAQLMPIAVELGCELELEWVERIMTIGAPYQRQMEVFTQTGNGFREAVRYVLAEFDAGHPIEPKDFLA</sequence>
<evidence type="ECO:0000256" key="2">
    <source>
        <dbReference type="ARBA" id="ARBA00022741"/>
    </source>
</evidence>
<comment type="function">
    <text evidence="5">ATP-dependent carboxylate-amine ligase which exhibits weak glutamate--cysteine ligase activity.</text>
</comment>
<dbReference type="SUPFAM" id="SSF55931">
    <property type="entry name" value="Glutamine synthetase/guanido kinase"/>
    <property type="match status" value="1"/>
</dbReference>
<evidence type="ECO:0000256" key="3">
    <source>
        <dbReference type="ARBA" id="ARBA00022840"/>
    </source>
</evidence>
<keyword evidence="1 5" id="KW-0436">Ligase</keyword>
<evidence type="ECO:0000256" key="5">
    <source>
        <dbReference type="HAMAP-Rule" id="MF_01609"/>
    </source>
</evidence>
<dbReference type="InterPro" id="IPR014746">
    <property type="entry name" value="Gln_synth/guanido_kin_cat_dom"/>
</dbReference>
<dbReference type="EC" id="6.3.2.2" evidence="5"/>
<evidence type="ECO:0000313" key="6">
    <source>
        <dbReference type="EMBL" id="WFM84136.1"/>
    </source>
</evidence>
<dbReference type="InterPro" id="IPR050141">
    <property type="entry name" value="GCL_type2/YbdK_subfam"/>
</dbReference>
<comment type="similarity">
    <text evidence="5">Belongs to the glutamate--cysteine ligase type 2 family. YbdK subfamily.</text>
</comment>
<protein>
    <recommendedName>
        <fullName evidence="5">Putative glutamate--cysteine ligase 2</fullName>
        <ecNumber evidence="5">6.3.2.2</ecNumber>
    </recommendedName>
    <alternativeName>
        <fullName evidence="5">Gamma-glutamylcysteine synthetase 2</fullName>
        <shortName evidence="5">GCS 2</shortName>
        <shortName evidence="5">Gamma-GCS 2</shortName>
    </alternativeName>
</protein>
<dbReference type="Proteomes" id="UP001215216">
    <property type="component" value="Chromosome"/>
</dbReference>
<keyword evidence="2 5" id="KW-0547">Nucleotide-binding</keyword>
<dbReference type="RefSeq" id="WP_278013531.1">
    <property type="nucleotide sequence ID" value="NZ_CP121208.1"/>
</dbReference>
<dbReference type="PANTHER" id="PTHR36510">
    <property type="entry name" value="GLUTAMATE--CYSTEINE LIGASE 2-RELATED"/>
    <property type="match status" value="1"/>
</dbReference>
<proteinExistence type="inferred from homology"/>
<organism evidence="6 7">
    <name type="scientific">Arcanobacterium canis</name>
    <dbReference type="NCBI Taxonomy" id="999183"/>
    <lineage>
        <taxon>Bacteria</taxon>
        <taxon>Bacillati</taxon>
        <taxon>Actinomycetota</taxon>
        <taxon>Actinomycetes</taxon>
        <taxon>Actinomycetales</taxon>
        <taxon>Actinomycetaceae</taxon>
        <taxon>Arcanobacterium</taxon>
    </lineage>
</organism>
<evidence type="ECO:0000313" key="7">
    <source>
        <dbReference type="Proteomes" id="UP001215216"/>
    </source>
</evidence>
<name>A0ABY8G239_9ACTO</name>
<keyword evidence="7" id="KW-1185">Reference proteome</keyword>
<keyword evidence="3 5" id="KW-0067">ATP-binding</keyword>
<evidence type="ECO:0000256" key="1">
    <source>
        <dbReference type="ARBA" id="ARBA00022598"/>
    </source>
</evidence>
<dbReference type="Gene3D" id="3.30.590.20">
    <property type="match status" value="1"/>
</dbReference>
<dbReference type="NCBIfam" id="NF010042">
    <property type="entry name" value="PRK13517.1-2"/>
    <property type="match status" value="1"/>
</dbReference>
<dbReference type="HAMAP" id="MF_01609">
    <property type="entry name" value="Glu_cys_ligase_2"/>
    <property type="match status" value="1"/>
</dbReference>
<accession>A0ABY8G239</accession>
<dbReference type="Pfam" id="PF04107">
    <property type="entry name" value="GCS2"/>
    <property type="match status" value="1"/>
</dbReference>
<dbReference type="InterPro" id="IPR011793">
    <property type="entry name" value="YbdK"/>
</dbReference>